<dbReference type="Pfam" id="PF06810">
    <property type="entry name" value="Phage_scaffold"/>
    <property type="match status" value="1"/>
</dbReference>
<gene>
    <name evidence="3" type="ORF">H7C19_06170</name>
</gene>
<accession>A0A7X0VDT1</accession>
<comment type="caution">
    <text evidence="3">The sequence shown here is derived from an EMBL/GenBank/DDBJ whole genome shotgun (WGS) entry which is preliminary data.</text>
</comment>
<sequence length="206" mass="21979">MEWLKKLLEAQGLSEAQIKAITEGVETNYKDWIPKHRFDEVNTTKKKAEDDLKDRDKQLEELKKSAGDNKALQDQIAQLQNDNKAAKDKYESEVKDLHLSTALKLALAGKVHDPDIVAGLLDKSKVELDDAGNVKTGLDDQIKALQTSKAFLFVPESSNTPKFKGAKPPDGGGGAGGGGDASVGASFAKAANESGKAPAAAPNPWG</sequence>
<evidence type="ECO:0000256" key="2">
    <source>
        <dbReference type="SAM" id="MobiDB-lite"/>
    </source>
</evidence>
<name>A0A7X0VDT1_9BACL</name>
<keyword evidence="1" id="KW-0175">Coiled coil</keyword>
<feature type="compositionally biased region" description="Gly residues" evidence="2">
    <location>
        <begin position="170"/>
        <end position="181"/>
    </location>
</feature>
<evidence type="ECO:0000313" key="3">
    <source>
        <dbReference type="EMBL" id="MBB6670270.1"/>
    </source>
</evidence>
<organism evidence="3 4">
    <name type="scientific">Cohnella nanjingensis</name>
    <dbReference type="NCBI Taxonomy" id="1387779"/>
    <lineage>
        <taxon>Bacteria</taxon>
        <taxon>Bacillati</taxon>
        <taxon>Bacillota</taxon>
        <taxon>Bacilli</taxon>
        <taxon>Bacillales</taxon>
        <taxon>Paenibacillaceae</taxon>
        <taxon>Cohnella</taxon>
    </lineage>
</organism>
<dbReference type="AlphaFoldDB" id="A0A7X0VDT1"/>
<dbReference type="InterPro" id="IPR009636">
    <property type="entry name" value="SCAF"/>
</dbReference>
<feature type="coiled-coil region" evidence="1">
    <location>
        <begin position="45"/>
        <end position="96"/>
    </location>
</feature>
<evidence type="ECO:0000313" key="4">
    <source>
        <dbReference type="Proteomes" id="UP000547209"/>
    </source>
</evidence>
<protein>
    <submittedName>
        <fullName evidence="3">Phage scaffolding protein</fullName>
    </submittedName>
</protein>
<dbReference type="RefSeq" id="WP_185141708.1">
    <property type="nucleotide sequence ID" value="NZ_JACJVP010000007.1"/>
</dbReference>
<dbReference type="EMBL" id="JACJVP010000007">
    <property type="protein sequence ID" value="MBB6670270.1"/>
    <property type="molecule type" value="Genomic_DNA"/>
</dbReference>
<reference evidence="3 4" key="1">
    <citation type="submission" date="2020-08" db="EMBL/GenBank/DDBJ databases">
        <title>Cohnella phylogeny.</title>
        <authorList>
            <person name="Dunlap C."/>
        </authorList>
    </citation>
    <scope>NUCLEOTIDE SEQUENCE [LARGE SCALE GENOMIC DNA]</scope>
    <source>
        <strain evidence="3 4">DSM 28246</strain>
    </source>
</reference>
<feature type="region of interest" description="Disordered" evidence="2">
    <location>
        <begin position="156"/>
        <end position="206"/>
    </location>
</feature>
<proteinExistence type="predicted"/>
<keyword evidence="4" id="KW-1185">Reference proteome</keyword>
<dbReference type="Proteomes" id="UP000547209">
    <property type="component" value="Unassembled WGS sequence"/>
</dbReference>
<evidence type="ECO:0000256" key="1">
    <source>
        <dbReference type="SAM" id="Coils"/>
    </source>
</evidence>